<evidence type="ECO:0000313" key="3">
    <source>
        <dbReference type="RefSeq" id="XP_021837786.2"/>
    </source>
</evidence>
<dbReference type="PANTHER" id="PTHR10775">
    <property type="entry name" value="OS08G0208400 PROTEIN"/>
    <property type="match status" value="1"/>
</dbReference>
<dbReference type="PANTHER" id="PTHR10775:SF180">
    <property type="entry name" value="TRANSPOSON, EN_SPM-LIKE, TRANSPOSASE-ASSOCIATED DOMAIN PROTEIN-RELATED"/>
    <property type="match status" value="1"/>
</dbReference>
<dbReference type="GeneID" id="110777488"/>
<dbReference type="RefSeq" id="XP_021837786.2">
    <property type="nucleotide sequence ID" value="XM_021982094.2"/>
</dbReference>
<dbReference type="AlphaFoldDB" id="A0A9R0HVX3"/>
<sequence length="589" mass="68206">MDRSWMYGRRDTKDFMHGVSEFCMSALQHQASTGVKEFYCPCADCENVNTVNNVLVIRDHVFMRGFRPNYHVRVYHGESGVYVGNSSKNVVHEQEETIYTEGQADCFEDDDDVENNIDDDNVHVEDMLHEVEDEVRDRVFECLSKAAETPLYPGRTKYSKLSAVCTLYNIKTSGGLTDISFTELLVALSDMLPACNELPRSNYYAKKLMCPFGLEYKKIHACPNDCLLYPKQYENLDKCPRCGVSRYKRKGVSEGKNVYPAKVLWYLPIIPRFKRLFSIKKDARNLRWHANPDRRKRDGLLRHPADSPQWKTIDKLHDTFGKEPRNLRLGLCTDGMNPFCTLCSQHSTWPILLVIYNLPPWLCMKRKYIMLSLLISGPKQPGNDIDVYLEPLVDDLRKMWDEGVSVFDAHANETFRLRAMLFCTINDFPAYGNLSGYKNKGMKACPTCEEDTQSKYISECHKYVFLRMRRLLRRDHPYRKMKTTFDGNVEMDVALRALNGKEVYERVKGVETVFGKSVKDKGTTGLWKKESVFWKLPYWKDLPVRHCLDVMHIEKNVCEAILGTLMNIPGKTKDTKGVREYFKINCEDG</sequence>
<accession>A0A9R0HVX3</accession>
<dbReference type="Proteomes" id="UP000813463">
    <property type="component" value="Chromosome 6"/>
</dbReference>
<reference evidence="2" key="1">
    <citation type="journal article" date="2021" name="Nat. Commun.">
        <title>Genomic analyses provide insights into spinach domestication and the genetic basis of agronomic traits.</title>
        <authorList>
            <person name="Cai X."/>
            <person name="Sun X."/>
            <person name="Xu C."/>
            <person name="Sun H."/>
            <person name="Wang X."/>
            <person name="Ge C."/>
            <person name="Zhang Z."/>
            <person name="Wang Q."/>
            <person name="Fei Z."/>
            <person name="Jiao C."/>
            <person name="Wang Q."/>
        </authorList>
    </citation>
    <scope>NUCLEOTIDE SEQUENCE [LARGE SCALE GENOMIC DNA]</scope>
    <source>
        <strain evidence="2">cv. Varoflay</strain>
    </source>
</reference>
<evidence type="ECO:0000259" key="1">
    <source>
        <dbReference type="Pfam" id="PF13963"/>
    </source>
</evidence>
<feature type="domain" description="Transposase-associated" evidence="1">
    <location>
        <begin position="3"/>
        <end position="78"/>
    </location>
</feature>
<dbReference type="InterPro" id="IPR004242">
    <property type="entry name" value="Transposase_21"/>
</dbReference>
<protein>
    <recommendedName>
        <fullName evidence="1">Transposase-associated domain-containing protein</fullName>
    </recommendedName>
</protein>
<keyword evidence="2" id="KW-1185">Reference proteome</keyword>
<organism evidence="2 3">
    <name type="scientific">Spinacia oleracea</name>
    <name type="common">Spinach</name>
    <dbReference type="NCBI Taxonomy" id="3562"/>
    <lineage>
        <taxon>Eukaryota</taxon>
        <taxon>Viridiplantae</taxon>
        <taxon>Streptophyta</taxon>
        <taxon>Embryophyta</taxon>
        <taxon>Tracheophyta</taxon>
        <taxon>Spermatophyta</taxon>
        <taxon>Magnoliopsida</taxon>
        <taxon>eudicotyledons</taxon>
        <taxon>Gunneridae</taxon>
        <taxon>Pentapetalae</taxon>
        <taxon>Caryophyllales</taxon>
        <taxon>Chenopodiaceae</taxon>
        <taxon>Chenopodioideae</taxon>
        <taxon>Anserineae</taxon>
        <taxon>Spinacia</taxon>
    </lineage>
</organism>
<proteinExistence type="predicted"/>
<dbReference type="KEGG" id="soe:110777488"/>
<name>A0A9R0HVX3_SPIOL</name>
<gene>
    <name evidence="3" type="primary">LOC110777488</name>
</gene>
<dbReference type="Pfam" id="PF02992">
    <property type="entry name" value="Transposase_21"/>
    <property type="match status" value="1"/>
</dbReference>
<dbReference type="InterPro" id="IPR029480">
    <property type="entry name" value="Transpos_assoc"/>
</dbReference>
<dbReference type="Pfam" id="PF13963">
    <property type="entry name" value="Transpos_assoc"/>
    <property type="match status" value="1"/>
</dbReference>
<reference evidence="3" key="2">
    <citation type="submission" date="2025-08" db="UniProtKB">
        <authorList>
            <consortium name="RefSeq"/>
        </authorList>
    </citation>
    <scope>IDENTIFICATION</scope>
    <source>
        <tissue evidence="3">Leaf</tissue>
    </source>
</reference>
<evidence type="ECO:0000313" key="2">
    <source>
        <dbReference type="Proteomes" id="UP000813463"/>
    </source>
</evidence>